<comment type="caution">
    <text evidence="1">The sequence shown here is derived from an EMBL/GenBank/DDBJ whole genome shotgun (WGS) entry which is preliminary data.</text>
</comment>
<gene>
    <name evidence="1" type="ORF">D7I43_25040</name>
</gene>
<organism evidence="1 2">
    <name type="scientific">Micromonospora globbae</name>
    <dbReference type="NCBI Taxonomy" id="1894969"/>
    <lineage>
        <taxon>Bacteria</taxon>
        <taxon>Bacillati</taxon>
        <taxon>Actinomycetota</taxon>
        <taxon>Actinomycetes</taxon>
        <taxon>Micromonosporales</taxon>
        <taxon>Micromonosporaceae</taxon>
        <taxon>Micromonospora</taxon>
    </lineage>
</organism>
<sequence length="151" mass="16453">MLPVKIVKNFISAGRAMIDRASMPRPISQSRPLPRIITNEVAYTDTAAGLYRAKAKDQPRVFWNIWLVPRVTVPTAASCSSPARTITEPSRKTIRMVWTTAARMTTMPIRIITNGATAAPGSSSPPSATLIVSFGGLFESLKIASLRSHME</sequence>
<accession>A0A420EWM0</accession>
<dbReference type="EMBL" id="RAQQ01000021">
    <property type="protein sequence ID" value="RKF24647.1"/>
    <property type="molecule type" value="Genomic_DNA"/>
</dbReference>
<protein>
    <submittedName>
        <fullName evidence="1">Uncharacterized protein</fullName>
    </submittedName>
</protein>
<name>A0A420EWM0_9ACTN</name>
<reference evidence="1 2" key="1">
    <citation type="journal article" date="2018" name="Int. J. Syst. Evol. Microbiol.">
        <title>Micromonospora globbae sp. nov., an endophytic actinomycete isolated from roots of Globba winitii C. H. Wright.</title>
        <authorList>
            <person name="Kuncharoen N."/>
            <person name="Pittayakhajonwut P."/>
            <person name="Tanasupawat S."/>
        </authorList>
    </citation>
    <scope>NUCLEOTIDE SEQUENCE [LARGE SCALE GENOMIC DNA]</scope>
    <source>
        <strain evidence="1 2">WPS1-2</strain>
    </source>
</reference>
<evidence type="ECO:0000313" key="2">
    <source>
        <dbReference type="Proteomes" id="UP000285744"/>
    </source>
</evidence>
<proteinExistence type="predicted"/>
<dbReference type="Proteomes" id="UP000285744">
    <property type="component" value="Unassembled WGS sequence"/>
</dbReference>
<dbReference type="AlphaFoldDB" id="A0A420EWM0"/>
<evidence type="ECO:0000313" key="1">
    <source>
        <dbReference type="EMBL" id="RKF24647.1"/>
    </source>
</evidence>